<dbReference type="Proteomes" id="UP000323300">
    <property type="component" value="Unassembled WGS sequence"/>
</dbReference>
<evidence type="ECO:0000313" key="5">
    <source>
        <dbReference type="EMBL" id="SFL19235.1"/>
    </source>
</evidence>
<gene>
    <name evidence="5" type="ORF">SAMN04488498_15215</name>
</gene>
<evidence type="ECO:0000256" key="1">
    <source>
        <dbReference type="PROSITE-ProRule" id="PRU00285"/>
    </source>
</evidence>
<sequence>MAQELKTTERQVPSKLDGSERTRSRPVFVPRTDIYETQDNVVLLVDMPGVASDGVDITLEKRTLAIRGYAADQQHENYGQVYAEYGAGDYERVFTLSEDIDRDGIEAAQKNGVLRLVLPKAAPAKARKIQLKMA</sequence>
<dbReference type="Pfam" id="PF00011">
    <property type="entry name" value="HSP20"/>
    <property type="match status" value="1"/>
</dbReference>
<organism evidence="5 6">
    <name type="scientific">Neomesorhizobium albiziae</name>
    <dbReference type="NCBI Taxonomy" id="335020"/>
    <lineage>
        <taxon>Bacteria</taxon>
        <taxon>Pseudomonadati</taxon>
        <taxon>Pseudomonadota</taxon>
        <taxon>Alphaproteobacteria</taxon>
        <taxon>Hyphomicrobiales</taxon>
        <taxon>Phyllobacteriaceae</taxon>
        <taxon>Neomesorhizobium</taxon>
    </lineage>
</organism>
<dbReference type="PROSITE" id="PS01031">
    <property type="entry name" value="SHSP"/>
    <property type="match status" value="1"/>
</dbReference>
<dbReference type="InterPro" id="IPR008978">
    <property type="entry name" value="HSP20-like_chaperone"/>
</dbReference>
<evidence type="ECO:0000256" key="2">
    <source>
        <dbReference type="RuleBase" id="RU003616"/>
    </source>
</evidence>
<evidence type="ECO:0000256" key="3">
    <source>
        <dbReference type="SAM" id="MobiDB-lite"/>
    </source>
</evidence>
<keyword evidence="6" id="KW-1185">Reference proteome</keyword>
<protein>
    <submittedName>
        <fullName evidence="5">Molecular chaperone IbpA, HSP20 family</fullName>
    </submittedName>
</protein>
<dbReference type="CDD" id="cd06464">
    <property type="entry name" value="ACD_sHsps-like"/>
    <property type="match status" value="1"/>
</dbReference>
<dbReference type="SUPFAM" id="SSF49764">
    <property type="entry name" value="HSP20-like chaperones"/>
    <property type="match status" value="1"/>
</dbReference>
<feature type="domain" description="SHSP" evidence="4">
    <location>
        <begin position="23"/>
        <end position="134"/>
    </location>
</feature>
<name>A0A1I4FN06_9HYPH</name>
<dbReference type="EMBL" id="FOSL01000052">
    <property type="protein sequence ID" value="SFL19235.1"/>
    <property type="molecule type" value="Genomic_DNA"/>
</dbReference>
<evidence type="ECO:0000313" key="6">
    <source>
        <dbReference type="Proteomes" id="UP000323300"/>
    </source>
</evidence>
<evidence type="ECO:0000259" key="4">
    <source>
        <dbReference type="PROSITE" id="PS01031"/>
    </source>
</evidence>
<accession>A0A1I4FN06</accession>
<dbReference type="AlphaFoldDB" id="A0A1I4FN06"/>
<dbReference type="RefSeq" id="WP_149764471.1">
    <property type="nucleotide sequence ID" value="NZ_BSPE01000001.1"/>
</dbReference>
<dbReference type="OrthoDB" id="9792695at2"/>
<proteinExistence type="inferred from homology"/>
<reference evidence="5 6" key="1">
    <citation type="submission" date="2016-10" db="EMBL/GenBank/DDBJ databases">
        <authorList>
            <person name="Varghese N."/>
            <person name="Submissions S."/>
        </authorList>
    </citation>
    <scope>NUCLEOTIDE SEQUENCE [LARGE SCALE GENOMIC DNA]</scope>
    <source>
        <strain evidence="5 6">DSM 21822</strain>
    </source>
</reference>
<feature type="region of interest" description="Disordered" evidence="3">
    <location>
        <begin position="1"/>
        <end position="23"/>
    </location>
</feature>
<dbReference type="PANTHER" id="PTHR11527">
    <property type="entry name" value="HEAT-SHOCK PROTEIN 20 FAMILY MEMBER"/>
    <property type="match status" value="1"/>
</dbReference>
<dbReference type="InterPro" id="IPR031107">
    <property type="entry name" value="Small_HSP"/>
</dbReference>
<dbReference type="InterPro" id="IPR002068">
    <property type="entry name" value="A-crystallin/Hsp20_dom"/>
</dbReference>
<comment type="similarity">
    <text evidence="1 2">Belongs to the small heat shock protein (HSP20) family.</text>
</comment>
<dbReference type="Gene3D" id="2.60.40.790">
    <property type="match status" value="1"/>
</dbReference>